<feature type="compositionally biased region" description="Low complexity" evidence="1">
    <location>
        <begin position="127"/>
        <end position="154"/>
    </location>
</feature>
<gene>
    <name evidence="2" type="ORF">NKR19_g5848</name>
</gene>
<reference evidence="2" key="1">
    <citation type="submission" date="2022-07" db="EMBL/GenBank/DDBJ databases">
        <title>Fungi with potential for degradation of polypropylene.</title>
        <authorList>
            <person name="Gostincar C."/>
        </authorList>
    </citation>
    <scope>NUCLEOTIDE SEQUENCE</scope>
    <source>
        <strain evidence="2">EXF-13287</strain>
    </source>
</reference>
<sequence>MPRTEPLGHRLPKGGFLYNGQKPFSEAKSATKVVGAMRAVKGVEYLHPNEADHCIGLLFLFAAEKAHTMYQLGDKFWPMIMKDVRWAQASNRITPQMIQELITRVMKARAQKTSSMALASSHHSPEGDTATTTTTETTSAPSTPTSDTQAASPAQEPTATKRKVICTQPEKPTENVLKFVKKKLPGKGGYIVTASEQLQPKDVQKGQKRIDADLLEVVKDFERLWKERLRRLETS</sequence>
<dbReference type="EMBL" id="JANBVN010000084">
    <property type="protein sequence ID" value="KAJ9148811.1"/>
    <property type="molecule type" value="Genomic_DNA"/>
</dbReference>
<keyword evidence="3" id="KW-1185">Reference proteome</keyword>
<dbReference type="Proteomes" id="UP001174691">
    <property type="component" value="Unassembled WGS sequence"/>
</dbReference>
<feature type="compositionally biased region" description="Polar residues" evidence="1">
    <location>
        <begin position="113"/>
        <end position="122"/>
    </location>
</feature>
<protein>
    <submittedName>
        <fullName evidence="2">Uncharacterized protein</fullName>
    </submittedName>
</protein>
<evidence type="ECO:0000313" key="3">
    <source>
        <dbReference type="Proteomes" id="UP001174691"/>
    </source>
</evidence>
<feature type="region of interest" description="Disordered" evidence="1">
    <location>
        <begin position="113"/>
        <end position="168"/>
    </location>
</feature>
<name>A0AA38RFG1_9PEZI</name>
<comment type="caution">
    <text evidence="2">The sequence shown here is derived from an EMBL/GenBank/DDBJ whole genome shotgun (WGS) entry which is preliminary data.</text>
</comment>
<accession>A0AA38RFG1</accession>
<evidence type="ECO:0000256" key="1">
    <source>
        <dbReference type="SAM" id="MobiDB-lite"/>
    </source>
</evidence>
<dbReference type="AlphaFoldDB" id="A0AA38RFG1"/>
<proteinExistence type="predicted"/>
<evidence type="ECO:0000313" key="2">
    <source>
        <dbReference type="EMBL" id="KAJ9148811.1"/>
    </source>
</evidence>
<organism evidence="2 3">
    <name type="scientific">Coniochaeta hoffmannii</name>
    <dbReference type="NCBI Taxonomy" id="91930"/>
    <lineage>
        <taxon>Eukaryota</taxon>
        <taxon>Fungi</taxon>
        <taxon>Dikarya</taxon>
        <taxon>Ascomycota</taxon>
        <taxon>Pezizomycotina</taxon>
        <taxon>Sordariomycetes</taxon>
        <taxon>Sordariomycetidae</taxon>
        <taxon>Coniochaetales</taxon>
        <taxon>Coniochaetaceae</taxon>
        <taxon>Coniochaeta</taxon>
    </lineage>
</organism>